<name>A0A137ZR59_9ACTN</name>
<keyword evidence="2 5" id="KW-0489">Methyltransferase</keyword>
<dbReference type="GO" id="GO:0032259">
    <property type="term" value="P:methylation"/>
    <property type="evidence" value="ECO:0007669"/>
    <property type="project" value="UniProtKB-KW"/>
</dbReference>
<dbReference type="InterPro" id="IPR053888">
    <property type="entry name" value="MRM3-like_sub_bind"/>
</dbReference>
<dbReference type="Gene3D" id="3.40.1280.10">
    <property type="match status" value="1"/>
</dbReference>
<evidence type="ECO:0000313" key="6">
    <source>
        <dbReference type="Proteomes" id="UP000070409"/>
    </source>
</evidence>
<gene>
    <name evidence="5" type="ORF">AXK61_14695</name>
</gene>
<evidence type="ECO:0000259" key="4">
    <source>
        <dbReference type="SMART" id="SM00967"/>
    </source>
</evidence>
<accession>A0A137ZR59</accession>
<organism evidence="5 6">
    <name type="scientific">Tsukamurella pseudospumae</name>
    <dbReference type="NCBI Taxonomy" id="239498"/>
    <lineage>
        <taxon>Bacteria</taxon>
        <taxon>Bacillati</taxon>
        <taxon>Actinomycetota</taxon>
        <taxon>Actinomycetes</taxon>
        <taxon>Mycobacteriales</taxon>
        <taxon>Tsukamurellaceae</taxon>
        <taxon>Tsukamurella</taxon>
    </lineage>
</organism>
<keyword evidence="6" id="KW-1185">Reference proteome</keyword>
<protein>
    <submittedName>
        <fullName evidence="5">RNA methyltransferase</fullName>
    </submittedName>
</protein>
<dbReference type="CDD" id="cd18095">
    <property type="entry name" value="SpoU-like_rRNA-MTase"/>
    <property type="match status" value="1"/>
</dbReference>
<evidence type="ECO:0000256" key="3">
    <source>
        <dbReference type="ARBA" id="ARBA00022679"/>
    </source>
</evidence>
<reference evidence="5 6" key="1">
    <citation type="submission" date="2016-02" db="EMBL/GenBank/DDBJ databases">
        <authorList>
            <person name="Teng J.L."/>
            <person name="Tang Y."/>
            <person name="Huang Y."/>
            <person name="Guo F."/>
            <person name="Wei W."/>
            <person name="Chen J.H."/>
            <person name="Wong S.Y."/>
            <person name="Lau S.K."/>
            <person name="Woo P.C."/>
        </authorList>
    </citation>
    <scope>NUCLEOTIDE SEQUENCE [LARGE SCALE GENOMIC DNA]</scope>
    <source>
        <strain evidence="5 6">JCM 13375</strain>
    </source>
</reference>
<dbReference type="InterPro" id="IPR001537">
    <property type="entry name" value="SpoU_MeTrfase"/>
</dbReference>
<dbReference type="InterPro" id="IPR029028">
    <property type="entry name" value="Alpha/beta_knot_MTases"/>
</dbReference>
<feature type="domain" description="RNA 2-O ribose methyltransferase substrate binding" evidence="4">
    <location>
        <begin position="39"/>
        <end position="106"/>
    </location>
</feature>
<dbReference type="InterPro" id="IPR013123">
    <property type="entry name" value="SpoU_subst-bd"/>
</dbReference>
<sequence>MAQHSQRPADQLFTERTPRVVAASKLLRSAGRRKAGLFLAEGANAVTSALEAGLVVELYVTEEGAERYPGLLTGREAYVTERAMRGLSDTVTPPGIVAVCRALPEARMPDGARLVAVPVDVSEPGNAGTVIRVADAVGADAVVLAGDTVDPMNGKVVRASAGSVFHLPVAQERDPEVAIAQLKEAGLTVLATAADGEVSLDDADDLLAGPTAWLFGNEAHGLPRELQALADHRVAIPIRGRAESLNLATAASICLYASSRVQNRGESPTDSG</sequence>
<dbReference type="Proteomes" id="UP000070409">
    <property type="component" value="Unassembled WGS sequence"/>
</dbReference>
<dbReference type="Pfam" id="PF00588">
    <property type="entry name" value="SpoU_methylase"/>
    <property type="match status" value="1"/>
</dbReference>
<evidence type="ECO:0000313" key="5">
    <source>
        <dbReference type="EMBL" id="KXP00671.1"/>
    </source>
</evidence>
<dbReference type="PANTHER" id="PTHR43191">
    <property type="entry name" value="RRNA METHYLTRANSFERASE 3"/>
    <property type="match status" value="1"/>
</dbReference>
<dbReference type="RefSeq" id="WP_068744073.1">
    <property type="nucleotide sequence ID" value="NZ_LSRE01000005.1"/>
</dbReference>
<proteinExistence type="inferred from homology"/>
<dbReference type="PANTHER" id="PTHR43191:SF2">
    <property type="entry name" value="RRNA METHYLTRANSFERASE 3, MITOCHONDRIAL"/>
    <property type="match status" value="1"/>
</dbReference>
<dbReference type="InterPro" id="IPR051259">
    <property type="entry name" value="rRNA_Methyltransferase"/>
</dbReference>
<dbReference type="Pfam" id="PF22435">
    <property type="entry name" value="MRM3-like_sub_bind"/>
    <property type="match status" value="1"/>
</dbReference>
<dbReference type="InterPro" id="IPR029026">
    <property type="entry name" value="tRNA_m1G_MTases_N"/>
</dbReference>
<dbReference type="SUPFAM" id="SSF55315">
    <property type="entry name" value="L30e-like"/>
    <property type="match status" value="1"/>
</dbReference>
<comment type="similarity">
    <text evidence="1">Belongs to the class IV-like SAM-binding methyltransferase superfamily. RNA methyltransferase TrmH family.</text>
</comment>
<dbReference type="Gene3D" id="3.30.1330.30">
    <property type="match status" value="1"/>
</dbReference>
<evidence type="ECO:0000256" key="2">
    <source>
        <dbReference type="ARBA" id="ARBA00022603"/>
    </source>
</evidence>
<comment type="caution">
    <text evidence="5">The sequence shown here is derived from an EMBL/GenBank/DDBJ whole genome shotgun (WGS) entry which is preliminary data.</text>
</comment>
<dbReference type="SMART" id="SM00967">
    <property type="entry name" value="SpoU_sub_bind"/>
    <property type="match status" value="1"/>
</dbReference>
<dbReference type="SUPFAM" id="SSF75217">
    <property type="entry name" value="alpha/beta knot"/>
    <property type="match status" value="1"/>
</dbReference>
<dbReference type="InterPro" id="IPR029064">
    <property type="entry name" value="Ribosomal_eL30-like_sf"/>
</dbReference>
<evidence type="ECO:0000256" key="1">
    <source>
        <dbReference type="ARBA" id="ARBA00007228"/>
    </source>
</evidence>
<keyword evidence="3" id="KW-0808">Transferase</keyword>
<dbReference type="GO" id="GO:0008168">
    <property type="term" value="F:methyltransferase activity"/>
    <property type="evidence" value="ECO:0007669"/>
    <property type="project" value="UniProtKB-KW"/>
</dbReference>
<dbReference type="EMBL" id="LSRE01000005">
    <property type="protein sequence ID" value="KXP00671.1"/>
    <property type="molecule type" value="Genomic_DNA"/>
</dbReference>